<gene>
    <name evidence="1" type="ORF">TIFTF001_035380</name>
    <name evidence="2" type="ORF">TIFTF001_035391</name>
    <name evidence="3" type="ORF">TIFTF001_035396</name>
    <name evidence="4" type="ORF">TIFTF001_035407</name>
</gene>
<dbReference type="EMBL" id="BTGU01000312">
    <property type="protein sequence ID" value="GMN66324.1"/>
    <property type="molecule type" value="Genomic_DNA"/>
</dbReference>
<accession>A0AA88E4Q1</accession>
<protein>
    <submittedName>
        <fullName evidence="3">Uncharacterized protein</fullName>
    </submittedName>
</protein>
<name>A0AA88E4Q1_FICCA</name>
<dbReference type="EMBL" id="BTGU01000311">
    <property type="protein sequence ID" value="GMN66309.1"/>
    <property type="molecule type" value="Genomic_DNA"/>
</dbReference>
<keyword evidence="5" id="KW-1185">Reference proteome</keyword>
<proteinExistence type="predicted"/>
<evidence type="ECO:0000313" key="2">
    <source>
        <dbReference type="EMBL" id="GMN66324.1"/>
    </source>
</evidence>
<reference evidence="3" key="1">
    <citation type="submission" date="2023-07" db="EMBL/GenBank/DDBJ databases">
        <title>draft genome sequence of fig (Ficus carica).</title>
        <authorList>
            <person name="Takahashi T."/>
            <person name="Nishimura K."/>
        </authorList>
    </citation>
    <scope>NUCLEOTIDE SEQUENCE</scope>
</reference>
<evidence type="ECO:0000313" key="5">
    <source>
        <dbReference type="Proteomes" id="UP001187192"/>
    </source>
</evidence>
<dbReference type="AlphaFoldDB" id="A0AA88E4Q1"/>
<sequence>MTISPTLSLLCPPIAPPPSPLSPISTATAAVLYSHEGRDSFASEKSKG</sequence>
<evidence type="ECO:0000313" key="4">
    <source>
        <dbReference type="EMBL" id="GMN66340.1"/>
    </source>
</evidence>
<evidence type="ECO:0000313" key="3">
    <source>
        <dbReference type="EMBL" id="GMN66325.1"/>
    </source>
</evidence>
<dbReference type="EMBL" id="BTGU01000314">
    <property type="protein sequence ID" value="GMN66340.1"/>
    <property type="molecule type" value="Genomic_DNA"/>
</dbReference>
<evidence type="ECO:0000313" key="1">
    <source>
        <dbReference type="EMBL" id="GMN66309.1"/>
    </source>
</evidence>
<dbReference type="EMBL" id="BTGU01000313">
    <property type="protein sequence ID" value="GMN66325.1"/>
    <property type="molecule type" value="Genomic_DNA"/>
</dbReference>
<dbReference type="Proteomes" id="UP001187192">
    <property type="component" value="Unassembled WGS sequence"/>
</dbReference>
<comment type="caution">
    <text evidence="3">The sequence shown here is derived from an EMBL/GenBank/DDBJ whole genome shotgun (WGS) entry which is preliminary data.</text>
</comment>
<organism evidence="3 5">
    <name type="scientific">Ficus carica</name>
    <name type="common">Common fig</name>
    <dbReference type="NCBI Taxonomy" id="3494"/>
    <lineage>
        <taxon>Eukaryota</taxon>
        <taxon>Viridiplantae</taxon>
        <taxon>Streptophyta</taxon>
        <taxon>Embryophyta</taxon>
        <taxon>Tracheophyta</taxon>
        <taxon>Spermatophyta</taxon>
        <taxon>Magnoliopsida</taxon>
        <taxon>eudicotyledons</taxon>
        <taxon>Gunneridae</taxon>
        <taxon>Pentapetalae</taxon>
        <taxon>rosids</taxon>
        <taxon>fabids</taxon>
        <taxon>Rosales</taxon>
        <taxon>Moraceae</taxon>
        <taxon>Ficeae</taxon>
        <taxon>Ficus</taxon>
    </lineage>
</organism>